<dbReference type="PANTHER" id="PTHR31390:SF0">
    <property type="entry name" value="DOMAIN PROTEIN, PUTATIVE (DUF3527)-RELATED"/>
    <property type="match status" value="1"/>
</dbReference>
<keyword evidence="1" id="KW-1185">Reference proteome</keyword>
<dbReference type="RefSeq" id="XP_008780150.3">
    <property type="nucleotide sequence ID" value="XM_008781928.4"/>
</dbReference>
<name>A0A8B8ZIV5_PHODC</name>
<accession>A0A8B8ZIV5</accession>
<dbReference type="GeneID" id="120104402"/>
<reference evidence="1" key="1">
    <citation type="journal article" date="2019" name="Nat. Commun.">
        <title>Genome-wide association mapping of date palm fruit traits.</title>
        <authorList>
            <person name="Hazzouri K.M."/>
            <person name="Gros-Balthazard M."/>
            <person name="Flowers J.M."/>
            <person name="Copetti D."/>
            <person name="Lemansour A."/>
            <person name="Lebrun M."/>
            <person name="Masmoudi K."/>
            <person name="Ferrand S."/>
            <person name="Dhar M.I."/>
            <person name="Fresquez Z.A."/>
            <person name="Rosas U."/>
            <person name="Zhang J."/>
            <person name="Talag J."/>
            <person name="Lee S."/>
            <person name="Kudrna D."/>
            <person name="Powell R.F."/>
            <person name="Leitch I.J."/>
            <person name="Krueger R.R."/>
            <person name="Wing R.A."/>
            <person name="Amiri K.M.A."/>
            <person name="Purugganan M.D."/>
        </authorList>
    </citation>
    <scope>NUCLEOTIDE SEQUENCE [LARGE SCALE GENOMIC DNA]</scope>
    <source>
        <strain evidence="1">cv. Khalas</strain>
    </source>
</reference>
<dbReference type="OrthoDB" id="1939710at2759"/>
<sequence>MTLSIIMLVRKKNPPWASLLTLFVACKVSTSMGLDVALECENCCQAASRLKIVHPSSDNSPKEEESIEWKALRKKYYLKNLNGDFCKFSCSNSPSSHCKSMPARPVRRSLKDNDVFKRGSVYQSSREIRRMRKSREGRRNVKLTHSGKGFISFEIIDSLSHIFQNEASHCRQEKISPCASLDAKVKSAPTDTSLSIQTRSIEPTDVPLLPEEHSKVKSLYPSFISAENSSAFPSANAGLELFGRGLVQKSNLKGNQKVLGAENGNEALHEQDMVDTLTKSFSAKVGISYPPCQLERDLFRVSTKTWLNPLKKMLNPIMKSKSQRNPSLLEREDTGVRTTDSANMRRNSMYCKFLSNDFLKATEKLEPIVRVIKRDQGSVPSSSPVHVQGTLRLNYKHGTPYFEFSTKVPDDALSAKAWKTDNAFNWVYTLYSCKKRGNNIGSGKKDKKGESFPLIGQMQVSTYLCLETSCNATSNQSTVTEFILYDIAQARRSLAVEERSQCSSIQPLDISAGDLVVGGPLEANCSTEPANCQYPVRHALSECDYDASSFYPWEPADLHSHLEIAAIVIQIPSNKKESTKNVEMNANITREHLNLSSVSTIDQIRGTISSRWNPANVKVVTPSGTHGLAATEKGGPSSLLDRWRSGGGCDCGGWDMACPIFVFGNSSGVVADCPTMGSQPPIALFCQGRKEKISALSISPDGGGLYSVHFHAQLSALQAFSICIALLHSSVTSPPVDEQSRQRLHSDLLKLPPREQVRHLQRQ</sequence>
<reference evidence="2 3" key="2">
    <citation type="submission" date="2025-04" db="UniProtKB">
        <authorList>
            <consortium name="RefSeq"/>
        </authorList>
    </citation>
    <scope>IDENTIFICATION</scope>
    <source>
        <tissue evidence="2 3">Young leaves</tissue>
    </source>
</reference>
<evidence type="ECO:0000313" key="1">
    <source>
        <dbReference type="Proteomes" id="UP000228380"/>
    </source>
</evidence>
<evidence type="ECO:0000313" key="2">
    <source>
        <dbReference type="RefSeq" id="XP_008780150.3"/>
    </source>
</evidence>
<dbReference type="InterPro" id="IPR021916">
    <property type="entry name" value="DUF3527"/>
</dbReference>
<dbReference type="Pfam" id="PF12043">
    <property type="entry name" value="DUF3527"/>
    <property type="match status" value="1"/>
</dbReference>
<dbReference type="KEGG" id="pda:103699938"/>
<gene>
    <name evidence="3" type="primary">LOC120104402</name>
    <name evidence="2" type="synonym">LOC103699938</name>
</gene>
<dbReference type="Proteomes" id="UP000228380">
    <property type="component" value="Chromosome 18"/>
</dbReference>
<evidence type="ECO:0000313" key="3">
    <source>
        <dbReference type="RefSeq" id="XP_038971393.1"/>
    </source>
</evidence>
<dbReference type="RefSeq" id="XP_038971393.1">
    <property type="nucleotide sequence ID" value="XM_039115465.1"/>
</dbReference>
<dbReference type="PANTHER" id="PTHR31390">
    <property type="entry name" value="EXPRESSED PROTEIN"/>
    <property type="match status" value="1"/>
</dbReference>
<protein>
    <submittedName>
        <fullName evidence="2">Uncharacterized protein LOC103699938 isoform X1</fullName>
    </submittedName>
    <submittedName>
        <fullName evidence="3">Uncharacterized protein LOC120104402 isoform X1</fullName>
    </submittedName>
</protein>
<dbReference type="AlphaFoldDB" id="A0A8B8ZIV5"/>
<proteinExistence type="predicted"/>
<dbReference type="KEGG" id="pda:120104402"/>
<organism evidence="1 3">
    <name type="scientific">Phoenix dactylifera</name>
    <name type="common">Date palm</name>
    <dbReference type="NCBI Taxonomy" id="42345"/>
    <lineage>
        <taxon>Eukaryota</taxon>
        <taxon>Viridiplantae</taxon>
        <taxon>Streptophyta</taxon>
        <taxon>Embryophyta</taxon>
        <taxon>Tracheophyta</taxon>
        <taxon>Spermatophyta</taxon>
        <taxon>Magnoliopsida</taxon>
        <taxon>Liliopsida</taxon>
        <taxon>Arecaceae</taxon>
        <taxon>Coryphoideae</taxon>
        <taxon>Phoeniceae</taxon>
        <taxon>Phoenix</taxon>
    </lineage>
</organism>